<dbReference type="PANTHER" id="PTHR32444">
    <property type="entry name" value="BULB-TYPE LECTIN DOMAIN-CONTAINING PROTEIN"/>
    <property type="match status" value="1"/>
</dbReference>
<protein>
    <submittedName>
        <fullName evidence="7">G-type lectin S-receptor-like serine/threonine-protein kinase At4g27290</fullName>
    </submittedName>
</protein>
<keyword evidence="6" id="KW-1185">Reference proteome</keyword>
<dbReference type="Gene3D" id="2.90.10.10">
    <property type="entry name" value="Bulb-type lectin domain"/>
    <property type="match status" value="1"/>
</dbReference>
<evidence type="ECO:0000256" key="4">
    <source>
        <dbReference type="SAM" id="Phobius"/>
    </source>
</evidence>
<evidence type="ECO:0000256" key="2">
    <source>
        <dbReference type="ARBA" id="ARBA00023157"/>
    </source>
</evidence>
<keyword evidence="4" id="KW-0812">Transmembrane</keyword>
<evidence type="ECO:0000313" key="7">
    <source>
        <dbReference type="RefSeq" id="XP_060671445.1"/>
    </source>
</evidence>
<dbReference type="RefSeq" id="XP_060671445.1">
    <property type="nucleotide sequence ID" value="XM_060815462.1"/>
</dbReference>
<dbReference type="InterPro" id="IPR001480">
    <property type="entry name" value="Bulb-type_lectin_dom"/>
</dbReference>
<dbReference type="Gene3D" id="3.30.200.20">
    <property type="entry name" value="Phosphorylase Kinase, domain 1"/>
    <property type="match status" value="1"/>
</dbReference>
<dbReference type="PANTHER" id="PTHR32444:SF234">
    <property type="entry name" value="RECEPTOR-LIKE SERINE_THREONINE-PROTEIN KINASE"/>
    <property type="match status" value="1"/>
</dbReference>
<reference evidence="7" key="1">
    <citation type="submission" date="2025-08" db="UniProtKB">
        <authorList>
            <consortium name="RefSeq"/>
        </authorList>
    </citation>
    <scope>IDENTIFICATION</scope>
    <source>
        <tissue evidence="7">Seedling</tissue>
    </source>
</reference>
<keyword evidence="4" id="KW-1133">Transmembrane helix</keyword>
<dbReference type="SMART" id="SM00108">
    <property type="entry name" value="B_lectin"/>
    <property type="match status" value="1"/>
</dbReference>
<sequence length="269" mass="30581">MAIDIISVTQSISENSNLVSKYGRFELGFFSPGSSKRRYVGIWYKNIPGKTVVWVAKHQNSINDFSRTSMMNRTTHLILLVLRNEKDDNSQNYLWQNFDHLSGTLLPGMKLGWDLKTDLDWHLVSWTNPDDPSSGNCLRGNSYNLQSIMWKGLKNANGERNVKMVVEVLAVVFMVCGMFLLAHYICEVRARKGLGGTSERLKNQNNEDETENMEVLFFNLDKIIKATSNFSSGNKLEEGSFEPVYKTLEWLVTFNGDQSEGNAKRMVGT</sequence>
<keyword evidence="2" id="KW-1015">Disulfide bond</keyword>
<name>A0ABM4A422_ZIZJJ</name>
<evidence type="ECO:0000256" key="3">
    <source>
        <dbReference type="ARBA" id="ARBA00023180"/>
    </source>
</evidence>
<keyword evidence="1" id="KW-0732">Signal</keyword>
<dbReference type="SUPFAM" id="SSF51110">
    <property type="entry name" value="alpha-D-mannose-specific plant lectins"/>
    <property type="match status" value="1"/>
</dbReference>
<feature type="transmembrane region" description="Helical" evidence="4">
    <location>
        <begin position="164"/>
        <end position="185"/>
    </location>
</feature>
<gene>
    <name evidence="7" type="primary">LOC107430672</name>
</gene>
<accession>A0ABM4A422</accession>
<keyword evidence="3" id="KW-0325">Glycoprotein</keyword>
<dbReference type="Proteomes" id="UP001652623">
    <property type="component" value="Chromosome 3"/>
</dbReference>
<feature type="domain" description="Bulb-type lectin" evidence="5">
    <location>
        <begin position="3"/>
        <end position="138"/>
    </location>
</feature>
<evidence type="ECO:0000256" key="1">
    <source>
        <dbReference type="ARBA" id="ARBA00022729"/>
    </source>
</evidence>
<evidence type="ECO:0000313" key="6">
    <source>
        <dbReference type="Proteomes" id="UP001652623"/>
    </source>
</evidence>
<evidence type="ECO:0000259" key="5">
    <source>
        <dbReference type="PROSITE" id="PS50927"/>
    </source>
</evidence>
<keyword evidence="4" id="KW-0472">Membrane</keyword>
<dbReference type="PROSITE" id="PS50927">
    <property type="entry name" value="BULB_LECTIN"/>
    <property type="match status" value="1"/>
</dbReference>
<dbReference type="InterPro" id="IPR036426">
    <property type="entry name" value="Bulb-type_lectin_dom_sf"/>
</dbReference>
<proteinExistence type="predicted"/>
<dbReference type="GeneID" id="107430672"/>
<organism evidence="6 7">
    <name type="scientific">Ziziphus jujuba</name>
    <name type="common">Chinese jujube</name>
    <name type="synonym">Ziziphus sativa</name>
    <dbReference type="NCBI Taxonomy" id="326968"/>
    <lineage>
        <taxon>Eukaryota</taxon>
        <taxon>Viridiplantae</taxon>
        <taxon>Streptophyta</taxon>
        <taxon>Embryophyta</taxon>
        <taxon>Tracheophyta</taxon>
        <taxon>Spermatophyta</taxon>
        <taxon>Magnoliopsida</taxon>
        <taxon>eudicotyledons</taxon>
        <taxon>Gunneridae</taxon>
        <taxon>Pentapetalae</taxon>
        <taxon>rosids</taxon>
        <taxon>fabids</taxon>
        <taxon>Rosales</taxon>
        <taxon>Rhamnaceae</taxon>
        <taxon>Paliureae</taxon>
        <taxon>Ziziphus</taxon>
    </lineage>
</organism>
<dbReference type="Pfam" id="PF01453">
    <property type="entry name" value="B_lectin"/>
    <property type="match status" value="1"/>
</dbReference>